<organism evidence="1">
    <name type="scientific">Borreliella afzelii</name>
    <name type="common">Borrelia afzelii</name>
    <dbReference type="NCBI Taxonomy" id="29518"/>
    <lineage>
        <taxon>Bacteria</taxon>
        <taxon>Pseudomonadati</taxon>
        <taxon>Spirochaetota</taxon>
        <taxon>Spirochaetia</taxon>
        <taxon>Spirochaetales</taxon>
        <taxon>Borreliaceae</taxon>
        <taxon>Borreliella</taxon>
    </lineage>
</organism>
<reference evidence="1" key="1">
    <citation type="submission" date="2016-11" db="EMBL/GenBank/DDBJ databases">
        <title>Borrelia afzelii Genome sequencing and assembly.</title>
        <authorList>
            <person name="Bontemps-Gallo S."/>
        </authorList>
    </citation>
    <scope>NUCLEOTIDE SEQUENCE</scope>
    <source>
        <strain evidence="1">BO23</strain>
        <plasmid evidence="1">unnamed</plasmid>
    </source>
</reference>
<accession>A0A1L4DGG0</accession>
<protein>
    <submittedName>
        <fullName evidence="1">Uncharacterized protein</fullName>
    </submittedName>
</protein>
<gene>
    <name evidence="1" type="ORF">BLA32_05340</name>
</gene>
<evidence type="ECO:0000313" key="1">
    <source>
        <dbReference type="EMBL" id="APJ09298.1"/>
    </source>
</evidence>
<name>A0A1L4DGG0_BORAF</name>
<dbReference type="EMBL" id="CP018268">
    <property type="protein sequence ID" value="APJ09298.1"/>
    <property type="molecule type" value="Genomic_DNA"/>
</dbReference>
<geneLocation type="plasmid" evidence="1">
    <name>unnamed</name>
</geneLocation>
<dbReference type="AlphaFoldDB" id="A0A1L4DGG0"/>
<dbReference type="RefSeq" id="WP_373538317.1">
    <property type="nucleotide sequence ID" value="NZ_CP161027.1"/>
</dbReference>
<keyword evidence="1" id="KW-0614">Plasmid</keyword>
<proteinExistence type="predicted"/>
<sequence>MSIASSQATFIAISVSAKSATFFLDFDTRILSFLEFFKVDFSLLVFELFEESNLSKFCFVIHDSNKQNSKIRVFIIF</sequence>